<evidence type="ECO:0000259" key="2">
    <source>
        <dbReference type="PROSITE" id="PS50943"/>
    </source>
</evidence>
<feature type="domain" description="HTH cro/C1-type" evidence="2">
    <location>
        <begin position="13"/>
        <end position="68"/>
    </location>
</feature>
<dbReference type="GO" id="GO:0003677">
    <property type="term" value="F:DNA binding"/>
    <property type="evidence" value="ECO:0007669"/>
    <property type="project" value="UniProtKB-KW"/>
</dbReference>
<proteinExistence type="predicted"/>
<dbReference type="Proteomes" id="UP000004846">
    <property type="component" value="Unassembled WGS sequence"/>
</dbReference>
<accession>A0A125W4I2</accession>
<evidence type="ECO:0000313" key="4">
    <source>
        <dbReference type="Proteomes" id="UP000004846"/>
    </source>
</evidence>
<organism evidence="3 4">
    <name type="scientific">Enterococcus faecalis TX4248</name>
    <dbReference type="NCBI Taxonomy" id="749495"/>
    <lineage>
        <taxon>Bacteria</taxon>
        <taxon>Bacillati</taxon>
        <taxon>Bacillota</taxon>
        <taxon>Bacilli</taxon>
        <taxon>Lactobacillales</taxon>
        <taxon>Enterococcaceae</taxon>
        <taxon>Enterococcus</taxon>
    </lineage>
</organism>
<evidence type="ECO:0000256" key="1">
    <source>
        <dbReference type="ARBA" id="ARBA00023125"/>
    </source>
</evidence>
<dbReference type="CDD" id="cd00093">
    <property type="entry name" value="HTH_XRE"/>
    <property type="match status" value="1"/>
</dbReference>
<dbReference type="EMBL" id="AEBR01000067">
    <property type="protein sequence ID" value="EFM82320.1"/>
    <property type="molecule type" value="Genomic_DNA"/>
</dbReference>
<dbReference type="HOGENOM" id="CLU_066192_4_3_9"/>
<dbReference type="PANTHER" id="PTHR46558:SF11">
    <property type="entry name" value="HTH-TYPE TRANSCRIPTIONAL REGULATOR XRE"/>
    <property type="match status" value="1"/>
</dbReference>
<sequence>MKDTHGTIFAQRLKNLRETKNLTQTELAEMLGYKNYTTVSKWESGDSLPRGKELKLLAEIFNISTDYMLGIEKSIKPVSSIEETYNQLEPERQKIVYDTAKEQLAQQNKSSNNVVNINKKKYDTLAAHSPDPDKVFTDEEKLKINQFLDKVDADYDRKQKECKHLFDDESDDKE</sequence>
<dbReference type="SMART" id="SM00530">
    <property type="entry name" value="HTH_XRE"/>
    <property type="match status" value="1"/>
</dbReference>
<comment type="caution">
    <text evidence="3">The sequence shown here is derived from an EMBL/GenBank/DDBJ whole genome shotgun (WGS) entry which is preliminary data.</text>
</comment>
<dbReference type="InterPro" id="IPR001387">
    <property type="entry name" value="Cro/C1-type_HTH"/>
</dbReference>
<dbReference type="RefSeq" id="WP_002402343.1">
    <property type="nucleotide sequence ID" value="NZ_GL454464.1"/>
</dbReference>
<dbReference type="Gene3D" id="1.10.260.40">
    <property type="entry name" value="lambda repressor-like DNA-binding domains"/>
    <property type="match status" value="1"/>
</dbReference>
<evidence type="ECO:0000313" key="3">
    <source>
        <dbReference type="EMBL" id="EFM82320.1"/>
    </source>
</evidence>
<protein>
    <submittedName>
        <fullName evidence="3">DNA-binding helix-turn-helix protein</fullName>
    </submittedName>
</protein>
<gene>
    <name evidence="3" type="ORF">HMPREF9498_02047</name>
</gene>
<dbReference type="PANTHER" id="PTHR46558">
    <property type="entry name" value="TRACRIPTIONAL REGULATORY PROTEIN-RELATED-RELATED"/>
    <property type="match status" value="1"/>
</dbReference>
<dbReference type="SUPFAM" id="SSF47413">
    <property type="entry name" value="lambda repressor-like DNA-binding domains"/>
    <property type="match status" value="1"/>
</dbReference>
<reference evidence="3 4" key="1">
    <citation type="submission" date="2010-07" db="EMBL/GenBank/DDBJ databases">
        <authorList>
            <person name="Sid Ahmed O."/>
        </authorList>
    </citation>
    <scope>NUCLEOTIDE SEQUENCE [LARGE SCALE GENOMIC DNA]</scope>
    <source>
        <strain evidence="3 4">TX4248</strain>
    </source>
</reference>
<dbReference type="Pfam" id="PF01381">
    <property type="entry name" value="HTH_3"/>
    <property type="match status" value="1"/>
</dbReference>
<name>A0A125W4I2_ENTFL</name>
<dbReference type="PROSITE" id="PS50943">
    <property type="entry name" value="HTH_CROC1"/>
    <property type="match status" value="1"/>
</dbReference>
<dbReference type="InterPro" id="IPR010982">
    <property type="entry name" value="Lambda_DNA-bd_dom_sf"/>
</dbReference>
<dbReference type="AlphaFoldDB" id="A0A125W4I2"/>
<keyword evidence="1 3" id="KW-0238">DNA-binding</keyword>